<gene>
    <name evidence="2" type="ORF">M0R45_036920</name>
</gene>
<protein>
    <recommendedName>
        <fullName evidence="4">Secreted protein</fullName>
    </recommendedName>
</protein>
<accession>A0AAW1VYX7</accession>
<evidence type="ECO:0008006" key="4">
    <source>
        <dbReference type="Google" id="ProtNLM"/>
    </source>
</evidence>
<proteinExistence type="predicted"/>
<organism evidence="2 3">
    <name type="scientific">Rubus argutus</name>
    <name type="common">Southern blackberry</name>
    <dbReference type="NCBI Taxonomy" id="59490"/>
    <lineage>
        <taxon>Eukaryota</taxon>
        <taxon>Viridiplantae</taxon>
        <taxon>Streptophyta</taxon>
        <taxon>Embryophyta</taxon>
        <taxon>Tracheophyta</taxon>
        <taxon>Spermatophyta</taxon>
        <taxon>Magnoliopsida</taxon>
        <taxon>eudicotyledons</taxon>
        <taxon>Gunneridae</taxon>
        <taxon>Pentapetalae</taxon>
        <taxon>rosids</taxon>
        <taxon>fabids</taxon>
        <taxon>Rosales</taxon>
        <taxon>Rosaceae</taxon>
        <taxon>Rosoideae</taxon>
        <taxon>Rosoideae incertae sedis</taxon>
        <taxon>Rubus</taxon>
    </lineage>
</organism>
<evidence type="ECO:0000313" key="2">
    <source>
        <dbReference type="EMBL" id="KAK9913095.1"/>
    </source>
</evidence>
<sequence length="117" mass="12855">MNNFGLLVVFQPIFLLCPGSCSKYLQVLTPTSLSTSKASDEDGDFAELYLFKWTTLPHPANNSTHHKLGGGGCRTVHPHCRCVVNSPGFNFLLLWVRVDPFTTRVTGPDVEVCGINC</sequence>
<reference evidence="2 3" key="1">
    <citation type="journal article" date="2023" name="G3 (Bethesda)">
        <title>A chromosome-length genome assembly and annotation of blackberry (Rubus argutus, cv. 'Hillquist').</title>
        <authorList>
            <person name="Bruna T."/>
            <person name="Aryal R."/>
            <person name="Dudchenko O."/>
            <person name="Sargent D.J."/>
            <person name="Mead D."/>
            <person name="Buti M."/>
            <person name="Cavallini A."/>
            <person name="Hytonen T."/>
            <person name="Andres J."/>
            <person name="Pham M."/>
            <person name="Weisz D."/>
            <person name="Mascagni F."/>
            <person name="Usai G."/>
            <person name="Natali L."/>
            <person name="Bassil N."/>
            <person name="Fernandez G.E."/>
            <person name="Lomsadze A."/>
            <person name="Armour M."/>
            <person name="Olukolu B."/>
            <person name="Poorten T."/>
            <person name="Britton C."/>
            <person name="Davik J."/>
            <person name="Ashrafi H."/>
            <person name="Aiden E.L."/>
            <person name="Borodovsky M."/>
            <person name="Worthington M."/>
        </authorList>
    </citation>
    <scope>NUCLEOTIDE SEQUENCE [LARGE SCALE GENOMIC DNA]</scope>
    <source>
        <strain evidence="2">PI 553951</strain>
    </source>
</reference>
<dbReference type="EMBL" id="JBEDUW010000007">
    <property type="protein sequence ID" value="KAK9913095.1"/>
    <property type="molecule type" value="Genomic_DNA"/>
</dbReference>
<evidence type="ECO:0000313" key="3">
    <source>
        <dbReference type="Proteomes" id="UP001457282"/>
    </source>
</evidence>
<evidence type="ECO:0000256" key="1">
    <source>
        <dbReference type="SAM" id="SignalP"/>
    </source>
</evidence>
<feature type="chain" id="PRO_5043878524" description="Secreted protein" evidence="1">
    <location>
        <begin position="22"/>
        <end position="117"/>
    </location>
</feature>
<keyword evidence="1" id="KW-0732">Signal</keyword>
<dbReference type="AlphaFoldDB" id="A0AAW1VYX7"/>
<name>A0AAW1VYX7_RUBAR</name>
<keyword evidence="3" id="KW-1185">Reference proteome</keyword>
<feature type="signal peptide" evidence="1">
    <location>
        <begin position="1"/>
        <end position="21"/>
    </location>
</feature>
<comment type="caution">
    <text evidence="2">The sequence shown here is derived from an EMBL/GenBank/DDBJ whole genome shotgun (WGS) entry which is preliminary data.</text>
</comment>
<dbReference type="Proteomes" id="UP001457282">
    <property type="component" value="Unassembled WGS sequence"/>
</dbReference>